<evidence type="ECO:0000313" key="12">
    <source>
        <dbReference type="Proteomes" id="UP000000466"/>
    </source>
</evidence>
<dbReference type="eggNOG" id="COG1360">
    <property type="taxonomic scope" value="Bacteria"/>
</dbReference>
<protein>
    <recommendedName>
        <fullName evidence="10">OmpA-like domain-containing protein</fullName>
    </recommendedName>
</protein>
<sequence>MARRKHASAHMAINHERWLVSYADFITLLFAFFVVMYSVSQVSEEKYRVLSDTLMSSFKFQNQTLNPIQVGEPSRSPEASAIDTQTPETGEQPGNGAFDRQVDLPHMAEQLRETFGDLINREWVSVTANEDWLEIELKSQLLFGSASAEPNEDARVIFTELARVLGQADNPVQVEGHTDNDPIVTDRYPSNWELSAARASAAVKLLAESGVDSRRLAAVGYGEFQPIADNSTEAGRSQNRRVAIMVARAPINRPVRNLADANIEPRPAQPEEDRQPEVSESQQTGPEEPPATSNGLRAIKLKSGGLLFTSDPERIREAQDPEADQQQ</sequence>
<evidence type="ECO:0000313" key="11">
    <source>
        <dbReference type="EMBL" id="AFU97712.1"/>
    </source>
</evidence>
<name>K4KUX1_SIMAS</name>
<dbReference type="KEGG" id="saga:M5M_02465"/>
<keyword evidence="3" id="KW-1003">Cell membrane</keyword>
<feature type="domain" description="OmpA-like" evidence="10">
    <location>
        <begin position="130"/>
        <end position="250"/>
    </location>
</feature>
<evidence type="ECO:0000256" key="3">
    <source>
        <dbReference type="ARBA" id="ARBA00022475"/>
    </source>
</evidence>
<dbReference type="InterPro" id="IPR025713">
    <property type="entry name" value="MotB-like_N_dom"/>
</dbReference>
<keyword evidence="4 9" id="KW-0812">Transmembrane</keyword>
<dbReference type="InterPro" id="IPR006665">
    <property type="entry name" value="OmpA-like"/>
</dbReference>
<feature type="region of interest" description="Disordered" evidence="8">
    <location>
        <begin position="256"/>
        <end position="327"/>
    </location>
</feature>
<proteinExistence type="inferred from homology"/>
<dbReference type="CDD" id="cd07185">
    <property type="entry name" value="OmpA_C-like"/>
    <property type="match status" value="1"/>
</dbReference>
<accession>K4KUX1</accession>
<dbReference type="EMBL" id="CP003746">
    <property type="protein sequence ID" value="AFU97712.1"/>
    <property type="molecule type" value="Genomic_DNA"/>
</dbReference>
<evidence type="ECO:0000256" key="9">
    <source>
        <dbReference type="SAM" id="Phobius"/>
    </source>
</evidence>
<gene>
    <name evidence="11" type="ordered locus">M5M_02465</name>
</gene>
<evidence type="ECO:0000256" key="8">
    <source>
        <dbReference type="SAM" id="MobiDB-lite"/>
    </source>
</evidence>
<dbReference type="STRING" id="1117647.M5M_02465"/>
<dbReference type="Pfam" id="PF00691">
    <property type="entry name" value="OmpA"/>
    <property type="match status" value="1"/>
</dbReference>
<evidence type="ECO:0000256" key="5">
    <source>
        <dbReference type="ARBA" id="ARBA00022989"/>
    </source>
</evidence>
<evidence type="ECO:0000256" key="4">
    <source>
        <dbReference type="ARBA" id="ARBA00022692"/>
    </source>
</evidence>
<dbReference type="InterPro" id="IPR050330">
    <property type="entry name" value="Bact_OuterMem_StrucFunc"/>
</dbReference>
<dbReference type="Pfam" id="PF13677">
    <property type="entry name" value="MotB_plug"/>
    <property type="match status" value="1"/>
</dbReference>
<organism evidence="11 12">
    <name type="scientific">Simiduia agarivorans (strain DSM 21679 / JCM 13881 / BCRC 17597 / SA1)</name>
    <dbReference type="NCBI Taxonomy" id="1117647"/>
    <lineage>
        <taxon>Bacteria</taxon>
        <taxon>Pseudomonadati</taxon>
        <taxon>Pseudomonadota</taxon>
        <taxon>Gammaproteobacteria</taxon>
        <taxon>Cellvibrionales</taxon>
        <taxon>Cellvibrionaceae</taxon>
        <taxon>Simiduia</taxon>
    </lineage>
</organism>
<dbReference type="Gene3D" id="3.30.1330.60">
    <property type="entry name" value="OmpA-like domain"/>
    <property type="match status" value="1"/>
</dbReference>
<evidence type="ECO:0000256" key="2">
    <source>
        <dbReference type="ARBA" id="ARBA00008914"/>
    </source>
</evidence>
<evidence type="ECO:0000259" key="10">
    <source>
        <dbReference type="PROSITE" id="PS51123"/>
    </source>
</evidence>
<dbReference type="NCBIfam" id="NF006541">
    <property type="entry name" value="PRK09038.1"/>
    <property type="match status" value="1"/>
</dbReference>
<keyword evidence="5 9" id="KW-1133">Transmembrane helix</keyword>
<dbReference type="RefSeq" id="WP_015045885.1">
    <property type="nucleotide sequence ID" value="NC_018868.3"/>
</dbReference>
<dbReference type="HOGENOM" id="CLU_016890_0_0_6"/>
<evidence type="ECO:0000256" key="7">
    <source>
        <dbReference type="PROSITE-ProRule" id="PRU00473"/>
    </source>
</evidence>
<keyword evidence="6 7" id="KW-0472">Membrane</keyword>
<evidence type="ECO:0000256" key="6">
    <source>
        <dbReference type="ARBA" id="ARBA00023136"/>
    </source>
</evidence>
<keyword evidence="12" id="KW-1185">Reference proteome</keyword>
<dbReference type="OrthoDB" id="9815217at2"/>
<comment type="subcellular location">
    <subcellularLocation>
        <location evidence="1">Cell membrane</location>
        <topology evidence="1">Single-pass membrane protein</topology>
    </subcellularLocation>
</comment>
<dbReference type="InterPro" id="IPR036737">
    <property type="entry name" value="OmpA-like_sf"/>
</dbReference>
<reference evidence="11 12" key="1">
    <citation type="journal article" date="2013" name="Genome Announc.">
        <title>Complete genome sequence of Simiduia agarivorans SA1(T), a marine bacterium able to degrade a variety of polysaccharides.</title>
        <authorList>
            <person name="Lin S.Y."/>
            <person name="Shieh W.Y."/>
            <person name="Chen J.S."/>
            <person name="Tang S.L."/>
        </authorList>
    </citation>
    <scope>NUCLEOTIDE SEQUENCE [LARGE SCALE GENOMIC DNA]</scope>
    <source>
        <strain evidence="12">DSM 21679 / JCM 13881 / BCRC 17597 / SA1</strain>
    </source>
</reference>
<feature type="region of interest" description="Disordered" evidence="8">
    <location>
        <begin position="66"/>
        <end position="99"/>
    </location>
</feature>
<feature type="transmembrane region" description="Helical" evidence="9">
    <location>
        <begin position="20"/>
        <end position="39"/>
    </location>
</feature>
<dbReference type="GO" id="GO:0005886">
    <property type="term" value="C:plasma membrane"/>
    <property type="evidence" value="ECO:0007669"/>
    <property type="project" value="UniProtKB-SubCell"/>
</dbReference>
<dbReference type="PROSITE" id="PS51123">
    <property type="entry name" value="OMPA_2"/>
    <property type="match status" value="1"/>
</dbReference>
<dbReference type="AlphaFoldDB" id="K4KUX1"/>
<feature type="compositionally biased region" description="Polar residues" evidence="8">
    <location>
        <begin position="278"/>
        <end position="295"/>
    </location>
</feature>
<dbReference type="PANTHER" id="PTHR30329">
    <property type="entry name" value="STATOR ELEMENT OF FLAGELLAR MOTOR COMPLEX"/>
    <property type="match status" value="1"/>
</dbReference>
<dbReference type="PANTHER" id="PTHR30329:SF20">
    <property type="entry name" value="EXPORTED PROTEIN"/>
    <property type="match status" value="1"/>
</dbReference>
<dbReference type="Proteomes" id="UP000000466">
    <property type="component" value="Chromosome"/>
</dbReference>
<evidence type="ECO:0000256" key="1">
    <source>
        <dbReference type="ARBA" id="ARBA00004162"/>
    </source>
</evidence>
<comment type="similarity">
    <text evidence="2">Belongs to the MotB family.</text>
</comment>
<dbReference type="SUPFAM" id="SSF103088">
    <property type="entry name" value="OmpA-like"/>
    <property type="match status" value="1"/>
</dbReference>